<evidence type="ECO:0000313" key="2">
    <source>
        <dbReference type="Proteomes" id="UP000030661"/>
    </source>
</evidence>
<name>A0A081C4J6_VECG1</name>
<reference evidence="1" key="1">
    <citation type="journal article" date="2015" name="PeerJ">
        <title>First genomic representation of candidate bacterial phylum KSB3 points to enhanced environmental sensing as a trigger of wastewater bulking.</title>
        <authorList>
            <person name="Sekiguchi Y."/>
            <person name="Ohashi A."/>
            <person name="Parks D.H."/>
            <person name="Yamauchi T."/>
            <person name="Tyson G.W."/>
            <person name="Hugenholtz P."/>
        </authorList>
    </citation>
    <scope>NUCLEOTIDE SEQUENCE [LARGE SCALE GENOMIC DNA]</scope>
</reference>
<dbReference type="AlphaFoldDB" id="A0A081C4J6"/>
<sequence>MSVRSPDAMKLQGFHVGRMECQCTSNLSSLHEILVVSIYKGCLILFL</sequence>
<dbReference type="EMBL" id="DF820470">
    <property type="protein sequence ID" value="GAK59501.1"/>
    <property type="molecule type" value="Genomic_DNA"/>
</dbReference>
<dbReference type="HOGENOM" id="CLU_3165016_0_0_0"/>
<dbReference type="STRING" id="1499967.U27_06486"/>
<proteinExistence type="predicted"/>
<gene>
    <name evidence="1" type="ORF">U27_06486</name>
</gene>
<keyword evidence="2" id="KW-1185">Reference proteome</keyword>
<organism evidence="1">
    <name type="scientific">Vecturithrix granuli</name>
    <dbReference type="NCBI Taxonomy" id="1499967"/>
    <lineage>
        <taxon>Bacteria</taxon>
        <taxon>Candidatus Moduliflexota</taxon>
        <taxon>Candidatus Vecturitrichia</taxon>
        <taxon>Candidatus Vecturitrichales</taxon>
        <taxon>Candidatus Vecturitrichaceae</taxon>
        <taxon>Candidatus Vecturithrix</taxon>
    </lineage>
</organism>
<evidence type="ECO:0000313" key="1">
    <source>
        <dbReference type="EMBL" id="GAK59501.1"/>
    </source>
</evidence>
<protein>
    <submittedName>
        <fullName evidence="1">Uncharacterized protein</fullName>
    </submittedName>
</protein>
<dbReference type="Proteomes" id="UP000030661">
    <property type="component" value="Unassembled WGS sequence"/>
</dbReference>
<accession>A0A081C4J6</accession>